<dbReference type="SUPFAM" id="SSF52047">
    <property type="entry name" value="RNI-like"/>
    <property type="match status" value="1"/>
</dbReference>
<dbReference type="PANTHER" id="PTHR13318:SF190">
    <property type="entry name" value="PARTNER OF PAIRED, ISOFORM B"/>
    <property type="match status" value="1"/>
</dbReference>
<evidence type="ECO:0008006" key="5">
    <source>
        <dbReference type="Google" id="ProtNLM"/>
    </source>
</evidence>
<comment type="subcellular location">
    <subcellularLocation>
        <location evidence="1">Cytoplasm</location>
        <location evidence="1">Cytoskeleton</location>
        <location evidence="1">Cilium axoneme</location>
    </subcellularLocation>
</comment>
<dbReference type="InParanoid" id="A0A2K3CUL2"/>
<feature type="compositionally biased region" description="Gly residues" evidence="2">
    <location>
        <begin position="741"/>
        <end position="757"/>
    </location>
</feature>
<dbReference type="KEGG" id="cre:CHLRE_16g687850v5"/>
<proteinExistence type="predicted"/>
<dbReference type="Proteomes" id="UP000006906">
    <property type="component" value="Chromosome 16"/>
</dbReference>
<keyword evidence="4" id="KW-1185">Reference proteome</keyword>
<dbReference type="Gene3D" id="3.80.10.10">
    <property type="entry name" value="Ribonuclease Inhibitor"/>
    <property type="match status" value="3"/>
</dbReference>
<dbReference type="GeneID" id="66056785"/>
<evidence type="ECO:0000313" key="3">
    <source>
        <dbReference type="EMBL" id="PNW71970.1"/>
    </source>
</evidence>
<dbReference type="ExpressionAtlas" id="A0A2K3CUL2">
    <property type="expression patterns" value="differential"/>
</dbReference>
<organism evidence="3 4">
    <name type="scientific">Chlamydomonas reinhardtii</name>
    <name type="common">Chlamydomonas smithii</name>
    <dbReference type="NCBI Taxonomy" id="3055"/>
    <lineage>
        <taxon>Eukaryota</taxon>
        <taxon>Viridiplantae</taxon>
        <taxon>Chlorophyta</taxon>
        <taxon>core chlorophytes</taxon>
        <taxon>Chlorophyceae</taxon>
        <taxon>CS clade</taxon>
        <taxon>Chlamydomonadales</taxon>
        <taxon>Chlamydomonadaceae</taxon>
        <taxon>Chlamydomonas</taxon>
    </lineage>
</organism>
<gene>
    <name evidence="3" type="ORF">CHLRE_16g687850v5</name>
</gene>
<dbReference type="EMBL" id="CM008977">
    <property type="protein sequence ID" value="PNW71970.1"/>
    <property type="molecule type" value="Genomic_DNA"/>
</dbReference>
<name>A0A2K3CUL2_CHLRE</name>
<protein>
    <recommendedName>
        <fullName evidence="5">F-box domain-containing protein</fullName>
    </recommendedName>
</protein>
<reference evidence="3 4" key="1">
    <citation type="journal article" date="2007" name="Science">
        <title>The Chlamydomonas genome reveals the evolution of key animal and plant functions.</title>
        <authorList>
            <person name="Merchant S.S."/>
            <person name="Prochnik S.E."/>
            <person name="Vallon O."/>
            <person name="Harris E.H."/>
            <person name="Karpowicz S.J."/>
            <person name="Witman G.B."/>
            <person name="Terry A."/>
            <person name="Salamov A."/>
            <person name="Fritz-Laylin L.K."/>
            <person name="Marechal-Drouard L."/>
            <person name="Marshall W.F."/>
            <person name="Qu L.H."/>
            <person name="Nelson D.R."/>
            <person name="Sanderfoot A.A."/>
            <person name="Spalding M.H."/>
            <person name="Kapitonov V.V."/>
            <person name="Ren Q."/>
            <person name="Ferris P."/>
            <person name="Lindquist E."/>
            <person name="Shapiro H."/>
            <person name="Lucas S.M."/>
            <person name="Grimwood J."/>
            <person name="Schmutz J."/>
            <person name="Cardol P."/>
            <person name="Cerutti H."/>
            <person name="Chanfreau G."/>
            <person name="Chen C.L."/>
            <person name="Cognat V."/>
            <person name="Croft M.T."/>
            <person name="Dent R."/>
            <person name="Dutcher S."/>
            <person name="Fernandez E."/>
            <person name="Fukuzawa H."/>
            <person name="Gonzalez-Ballester D."/>
            <person name="Gonzalez-Halphen D."/>
            <person name="Hallmann A."/>
            <person name="Hanikenne M."/>
            <person name="Hippler M."/>
            <person name="Inwood W."/>
            <person name="Jabbari K."/>
            <person name="Kalanon M."/>
            <person name="Kuras R."/>
            <person name="Lefebvre P.A."/>
            <person name="Lemaire S.D."/>
            <person name="Lobanov A.V."/>
            <person name="Lohr M."/>
            <person name="Manuell A."/>
            <person name="Meier I."/>
            <person name="Mets L."/>
            <person name="Mittag M."/>
            <person name="Mittelmeier T."/>
            <person name="Moroney J.V."/>
            <person name="Moseley J."/>
            <person name="Napoli C."/>
            <person name="Nedelcu A.M."/>
            <person name="Niyogi K."/>
            <person name="Novoselov S.V."/>
            <person name="Paulsen I.T."/>
            <person name="Pazour G."/>
            <person name="Purton S."/>
            <person name="Ral J.P."/>
            <person name="Riano-Pachon D.M."/>
            <person name="Riekhof W."/>
            <person name="Rymarquis L."/>
            <person name="Schroda M."/>
            <person name="Stern D."/>
            <person name="Umen J."/>
            <person name="Willows R."/>
            <person name="Wilson N."/>
            <person name="Zimmer S.L."/>
            <person name="Allmer J."/>
            <person name="Balk J."/>
            <person name="Bisova K."/>
            <person name="Chen C.J."/>
            <person name="Elias M."/>
            <person name="Gendler K."/>
            <person name="Hauser C."/>
            <person name="Lamb M.R."/>
            <person name="Ledford H."/>
            <person name="Long J.C."/>
            <person name="Minagawa J."/>
            <person name="Page M.D."/>
            <person name="Pan J."/>
            <person name="Pootakham W."/>
            <person name="Roje S."/>
            <person name="Rose A."/>
            <person name="Stahlberg E."/>
            <person name="Terauchi A.M."/>
            <person name="Yang P."/>
            <person name="Ball S."/>
            <person name="Bowler C."/>
            <person name="Dieckmann C.L."/>
            <person name="Gladyshev V.N."/>
            <person name="Green P."/>
            <person name="Jorgensen R."/>
            <person name="Mayfield S."/>
            <person name="Mueller-Roeber B."/>
            <person name="Rajamani S."/>
            <person name="Sayre R.T."/>
            <person name="Brokstein P."/>
            <person name="Dubchak I."/>
            <person name="Goodstein D."/>
            <person name="Hornick L."/>
            <person name="Huang Y.W."/>
            <person name="Jhaveri J."/>
            <person name="Luo Y."/>
            <person name="Martinez D."/>
            <person name="Ngau W.C."/>
            <person name="Otillar B."/>
            <person name="Poliakov A."/>
            <person name="Porter A."/>
            <person name="Szajkowski L."/>
            <person name="Werner G."/>
            <person name="Zhou K."/>
            <person name="Grigoriev I.V."/>
            <person name="Rokhsar D.S."/>
            <person name="Grossman A.R."/>
        </authorList>
    </citation>
    <scope>NUCLEOTIDE SEQUENCE [LARGE SCALE GENOMIC DNA]</scope>
    <source>
        <strain evidence="4">CC-503</strain>
    </source>
</reference>
<sequence length="817" mass="82331">MASTDNAPELPAEVLRQHLVPMLVALAPHALRSYRRASRSACGDAALWVSGIRRLPGTHPLPPDLGRRFPKLIRLDLSGDSALLGGLSLFRALQSVGGTLLSLDLGGCSGLPASFVARQLPEACPKLQHLALSCCCSASPEAEADVFRALAEAPHLPSTLTSLELRCGPAFQPELSHLAGLPSIRRLRIHGCRTIDDEAARQLPRLLPGLRELHIGEQASRRGRHIKGDGLAALASCSELRSLSLSCTEPEPRRLAAALAALTQLTDLDLSGCDPVILDSIGMLHPLAAAGAYGGSGGGALAALALPAAYTCDQLVRGLPQLLTASAAATAAAFALTGAGAAGTTHDAGLRRLRLQASTALPVQVAAPLLALAGLHELRLSHCGLPPALPPPALAAAAAALSSLTSLQLMQEGGSDEGGMMLADEGNDAAAEGGVRHAQPVEGASRSGWSWYELVPSWGSLQRLEITGASSLTDEHLFEMGCSLPCLTHFALSRSGGVSGAGGRGFASWPSGCRRLSSVSLYDCAGIGDEALGHIAVLPSLTCLALAHLPYVGPHGVRQLAAGATRLAVLTVERLAGAPAPALAALWRLPALESLSLRMCEVTNLSLQLALEPQTAATGAAAAAAAAVSTVAPATAAGRDGTVAAVTRGVGNVSLAEAVEAAEQQEEGVASLPAPAARLSHLDLQGTLVTTSGLRALGRAAGLTHLNLSHCLDVNDGIVELLLAGGRGRSGGNANGDEGRGGGGIANSGAGGSGRSGAAGESGDSGGGLGAGGASGALPLLPSLVLLEVRGCSVSEAALARLAAAGIAVNTGFGAWR</sequence>
<dbReference type="STRING" id="3055.A0A2K3CUL2"/>
<dbReference type="SMART" id="SM00367">
    <property type="entry name" value="LRR_CC"/>
    <property type="match status" value="6"/>
</dbReference>
<evidence type="ECO:0000256" key="1">
    <source>
        <dbReference type="ARBA" id="ARBA00004430"/>
    </source>
</evidence>
<evidence type="ECO:0000256" key="2">
    <source>
        <dbReference type="SAM" id="MobiDB-lite"/>
    </source>
</evidence>
<dbReference type="GO" id="GO:0005930">
    <property type="term" value="C:axoneme"/>
    <property type="evidence" value="ECO:0007669"/>
    <property type="project" value="UniProtKB-SubCell"/>
</dbReference>
<dbReference type="OrthoDB" id="547500at2759"/>
<dbReference type="InterPro" id="IPR032675">
    <property type="entry name" value="LRR_dom_sf"/>
</dbReference>
<dbReference type="InterPro" id="IPR006553">
    <property type="entry name" value="Leu-rich_rpt_Cys-con_subtyp"/>
</dbReference>
<dbReference type="PANTHER" id="PTHR13318">
    <property type="entry name" value="PARTNER OF PAIRED, ISOFORM B-RELATED"/>
    <property type="match status" value="1"/>
</dbReference>
<dbReference type="RefSeq" id="XP_042915895.1">
    <property type="nucleotide sequence ID" value="XM_043071617.1"/>
</dbReference>
<dbReference type="AlphaFoldDB" id="A0A2K3CUL2"/>
<dbReference type="Gramene" id="PNW71970">
    <property type="protein sequence ID" value="PNW71970"/>
    <property type="gene ID" value="CHLRE_16g687850v5"/>
</dbReference>
<evidence type="ECO:0000313" key="4">
    <source>
        <dbReference type="Proteomes" id="UP000006906"/>
    </source>
</evidence>
<dbReference type="GO" id="GO:0005737">
    <property type="term" value="C:cytoplasm"/>
    <property type="evidence" value="ECO:0000318"/>
    <property type="project" value="GO_Central"/>
</dbReference>
<accession>A0A2K3CUL2</accession>
<feature type="region of interest" description="Disordered" evidence="2">
    <location>
        <begin position="730"/>
        <end position="768"/>
    </location>
</feature>